<organism evidence="3 4">
    <name type="scientific">Chitinophaga hostae</name>
    <dbReference type="NCBI Taxonomy" id="2831022"/>
    <lineage>
        <taxon>Bacteria</taxon>
        <taxon>Pseudomonadati</taxon>
        <taxon>Bacteroidota</taxon>
        <taxon>Chitinophagia</taxon>
        <taxon>Chitinophagales</taxon>
        <taxon>Chitinophagaceae</taxon>
        <taxon>Chitinophaga</taxon>
    </lineage>
</organism>
<reference evidence="3 4" key="1">
    <citation type="submission" date="2021-04" db="EMBL/GenBank/DDBJ databases">
        <title>Chitinophaga sp. nov., isolated from the rhizosphere soil.</title>
        <authorList>
            <person name="He S."/>
        </authorList>
    </citation>
    <scope>NUCLEOTIDE SEQUENCE [LARGE SCALE GENOMIC DNA]</scope>
    <source>
        <strain evidence="3 4">2R12</strain>
    </source>
</reference>
<dbReference type="InterPro" id="IPR021994">
    <property type="entry name" value="DUF3592"/>
</dbReference>
<keyword evidence="1" id="KW-0812">Transmembrane</keyword>
<protein>
    <submittedName>
        <fullName evidence="3">DUF3592 domain-containing protein</fullName>
    </submittedName>
</protein>
<dbReference type="RefSeq" id="WP_211973457.1">
    <property type="nucleotide sequence ID" value="NZ_CBFHAM010000079.1"/>
</dbReference>
<proteinExistence type="predicted"/>
<accession>A0ABS5IZJ1</accession>
<keyword evidence="4" id="KW-1185">Reference proteome</keyword>
<evidence type="ECO:0000313" key="3">
    <source>
        <dbReference type="EMBL" id="MBS0028359.1"/>
    </source>
</evidence>
<evidence type="ECO:0000256" key="1">
    <source>
        <dbReference type="SAM" id="Phobius"/>
    </source>
</evidence>
<feature type="transmembrane region" description="Helical" evidence="1">
    <location>
        <begin position="115"/>
        <end position="138"/>
    </location>
</feature>
<name>A0ABS5IZJ1_9BACT</name>
<sequence length="234" mass="26206">MKRSTVSLVFNIFLGIGLLLLIISLVICYSIKKFDAAAAKTSGTVVDMLERSRSSNSSSPTYTPVVTYEDGNGVKHRYIPSFSSNPPGYHIGESVLVYYDPKNPGDAKIAGWQEYLGAIITGGLGLVFGLIGTGYYTVRKLKHTRNEQLKQSGQLVPAQFVAVDINNYVHVNNRRPFFIRCAWKDPLTGETHAFKSGFIWSDPTPLIDRNKKIDVYMDRNNPRKYYVDIAPFEV</sequence>
<dbReference type="EMBL" id="JAGTXB010000005">
    <property type="protein sequence ID" value="MBS0028359.1"/>
    <property type="molecule type" value="Genomic_DNA"/>
</dbReference>
<gene>
    <name evidence="3" type="ORF">KE626_13655</name>
</gene>
<dbReference type="Pfam" id="PF12158">
    <property type="entry name" value="DUF3592"/>
    <property type="match status" value="1"/>
</dbReference>
<keyword evidence="1" id="KW-1133">Transmembrane helix</keyword>
<dbReference type="Proteomes" id="UP000676386">
    <property type="component" value="Unassembled WGS sequence"/>
</dbReference>
<comment type="caution">
    <text evidence="3">The sequence shown here is derived from an EMBL/GenBank/DDBJ whole genome shotgun (WGS) entry which is preliminary data.</text>
</comment>
<feature type="transmembrane region" description="Helical" evidence="1">
    <location>
        <begin position="12"/>
        <end position="32"/>
    </location>
</feature>
<evidence type="ECO:0000313" key="4">
    <source>
        <dbReference type="Proteomes" id="UP000676386"/>
    </source>
</evidence>
<feature type="domain" description="DUF3592" evidence="2">
    <location>
        <begin position="41"/>
        <end position="111"/>
    </location>
</feature>
<keyword evidence="1" id="KW-0472">Membrane</keyword>
<evidence type="ECO:0000259" key="2">
    <source>
        <dbReference type="Pfam" id="PF12158"/>
    </source>
</evidence>